<name>A0A0R2B7N4_SECCO</name>
<comment type="caution">
    <text evidence="1">The sequence shown here is derived from an EMBL/GenBank/DDBJ whole genome shotgun (WGS) entry which is preliminary data.</text>
</comment>
<evidence type="ECO:0000313" key="1">
    <source>
        <dbReference type="EMBL" id="KRM75159.1"/>
    </source>
</evidence>
<accession>A0A0R2B7N4</accession>
<reference evidence="1 2" key="1">
    <citation type="journal article" date="2015" name="Genome Announc.">
        <title>Expanding the biotechnology potential of lactobacilli through comparative genomics of 213 strains and associated genera.</title>
        <authorList>
            <person name="Sun Z."/>
            <person name="Harris H.M."/>
            <person name="McCann A."/>
            <person name="Guo C."/>
            <person name="Argimon S."/>
            <person name="Zhang W."/>
            <person name="Yang X."/>
            <person name="Jeffery I.B."/>
            <person name="Cooney J.C."/>
            <person name="Kagawa T.F."/>
            <person name="Liu W."/>
            <person name="Song Y."/>
            <person name="Salvetti E."/>
            <person name="Wrobel A."/>
            <person name="Rasinkangas P."/>
            <person name="Parkhill J."/>
            <person name="Rea M.C."/>
            <person name="O'Sullivan O."/>
            <person name="Ritari J."/>
            <person name="Douillard F.P."/>
            <person name="Paul Ross R."/>
            <person name="Yang R."/>
            <person name="Briner A.E."/>
            <person name="Felis G.E."/>
            <person name="de Vos W.M."/>
            <person name="Barrangou R."/>
            <person name="Klaenhammer T.R."/>
            <person name="Caufield P.W."/>
            <person name="Cui Y."/>
            <person name="Zhang H."/>
            <person name="O'Toole P.W."/>
        </authorList>
    </citation>
    <scope>NUCLEOTIDE SEQUENCE [LARGE SCALE GENOMIC DNA]</scope>
    <source>
        <strain evidence="1 2">DSM 20515</strain>
    </source>
</reference>
<dbReference type="Gene3D" id="2.30.110.10">
    <property type="entry name" value="Electron Transport, Fmn-binding Protein, Chain A"/>
    <property type="match status" value="1"/>
</dbReference>
<dbReference type="EMBL" id="AYYR01000055">
    <property type="protein sequence ID" value="KRM75159.1"/>
    <property type="molecule type" value="Genomic_DNA"/>
</dbReference>
<gene>
    <name evidence="1" type="ORF">FC82_GL002552</name>
</gene>
<dbReference type="STRING" id="33960.TY91_16795"/>
<organism evidence="1 2">
    <name type="scientific">Secundilactobacillus collinoides DSM 20515 = JCM 1123</name>
    <dbReference type="NCBI Taxonomy" id="1423733"/>
    <lineage>
        <taxon>Bacteria</taxon>
        <taxon>Bacillati</taxon>
        <taxon>Bacillota</taxon>
        <taxon>Bacilli</taxon>
        <taxon>Lactobacillales</taxon>
        <taxon>Lactobacillaceae</taxon>
        <taxon>Secundilactobacillus</taxon>
    </lineage>
</organism>
<evidence type="ECO:0000313" key="2">
    <source>
        <dbReference type="Proteomes" id="UP000051845"/>
    </source>
</evidence>
<dbReference type="SUPFAM" id="SSF50475">
    <property type="entry name" value="FMN-binding split barrel"/>
    <property type="match status" value="1"/>
</dbReference>
<proteinExistence type="predicted"/>
<dbReference type="RefSeq" id="WP_056996941.1">
    <property type="nucleotide sequence ID" value="NZ_AYYR01000055.1"/>
</dbReference>
<protein>
    <recommendedName>
        <fullName evidence="3">FMN-binding protein</fullName>
    </recommendedName>
</protein>
<dbReference type="Proteomes" id="UP000051845">
    <property type="component" value="Unassembled WGS sequence"/>
</dbReference>
<dbReference type="PATRIC" id="fig|1423733.4.peg.2668"/>
<dbReference type="InterPro" id="IPR012349">
    <property type="entry name" value="Split_barrel_FMN-bd"/>
</dbReference>
<sequence>MLSEKLREVLSHEGVVTIITTGDTLAVTNTWNSYLTVDDDTIYLPAAGMHSIQEALKTDNSLLLTVGSKDVAGTQGPGAGFHITGRGTFLEEGPEFDAKKAQFPWLTRVLQVDVIKAEQKI</sequence>
<dbReference type="AlphaFoldDB" id="A0A0R2B7N4"/>
<evidence type="ECO:0008006" key="3">
    <source>
        <dbReference type="Google" id="ProtNLM"/>
    </source>
</evidence>